<feature type="region of interest" description="Disordered" evidence="1">
    <location>
        <begin position="34"/>
        <end position="56"/>
    </location>
</feature>
<reference evidence="2 3" key="1">
    <citation type="submission" date="2020-07" db="EMBL/GenBank/DDBJ databases">
        <title>Draft genome and description of Microvirga mediterraneensis Marseille-Q2068 sp. nov.</title>
        <authorList>
            <person name="Boxberger M."/>
        </authorList>
    </citation>
    <scope>NUCLEOTIDE SEQUENCE [LARGE SCALE GENOMIC DNA]</scope>
    <source>
        <strain evidence="2 3">Marseille-Q2068</strain>
    </source>
</reference>
<organism evidence="2 3">
    <name type="scientific">Microvirga mediterraneensis</name>
    <dbReference type="NCBI Taxonomy" id="2754695"/>
    <lineage>
        <taxon>Bacteria</taxon>
        <taxon>Pseudomonadati</taxon>
        <taxon>Pseudomonadota</taxon>
        <taxon>Alphaproteobacteria</taxon>
        <taxon>Hyphomicrobiales</taxon>
        <taxon>Methylobacteriaceae</taxon>
        <taxon>Microvirga</taxon>
    </lineage>
</organism>
<sequence length="56" mass="6593">MPHFSKEEREVLIPLIEDWAKNAKDENARRQLTRSLKRLQDSDRHHAAKDAEGRKA</sequence>
<dbReference type="EMBL" id="JACDXJ010000001">
    <property type="protein sequence ID" value="MBA1157797.1"/>
    <property type="molecule type" value="Genomic_DNA"/>
</dbReference>
<accession>A0A838BQI5</accession>
<protein>
    <submittedName>
        <fullName evidence="2">Uncharacterized protein</fullName>
    </submittedName>
</protein>
<name>A0A838BQI5_9HYPH</name>
<dbReference type="AlphaFoldDB" id="A0A838BQI5"/>
<dbReference type="RefSeq" id="WP_181053246.1">
    <property type="nucleotide sequence ID" value="NZ_JACDXJ010000001.1"/>
</dbReference>
<evidence type="ECO:0000313" key="3">
    <source>
        <dbReference type="Proteomes" id="UP000572984"/>
    </source>
</evidence>
<gene>
    <name evidence="2" type="ORF">H0S73_16925</name>
</gene>
<evidence type="ECO:0000313" key="2">
    <source>
        <dbReference type="EMBL" id="MBA1157797.1"/>
    </source>
</evidence>
<feature type="compositionally biased region" description="Basic and acidic residues" evidence="1">
    <location>
        <begin position="38"/>
        <end position="56"/>
    </location>
</feature>
<proteinExistence type="predicted"/>
<evidence type="ECO:0000256" key="1">
    <source>
        <dbReference type="SAM" id="MobiDB-lite"/>
    </source>
</evidence>
<comment type="caution">
    <text evidence="2">The sequence shown here is derived from an EMBL/GenBank/DDBJ whole genome shotgun (WGS) entry which is preliminary data.</text>
</comment>
<dbReference type="Proteomes" id="UP000572984">
    <property type="component" value="Unassembled WGS sequence"/>
</dbReference>
<keyword evidence="3" id="KW-1185">Reference proteome</keyword>